<evidence type="ECO:0000313" key="1">
    <source>
        <dbReference type="EMBL" id="MCP8969946.1"/>
    </source>
</evidence>
<reference evidence="1" key="1">
    <citation type="submission" date="2022-07" db="EMBL/GenBank/DDBJ databases">
        <authorList>
            <person name="Li W.-J."/>
            <person name="Deng Q.-Q."/>
        </authorList>
    </citation>
    <scope>NUCLEOTIDE SEQUENCE</scope>
    <source>
        <strain evidence="1">SYSU M60031</strain>
    </source>
</reference>
<dbReference type="AlphaFoldDB" id="A0AA41XD77"/>
<accession>A0AA41XD77</accession>
<proteinExistence type="predicted"/>
<organism evidence="1 2">
    <name type="scientific">Ectobacillus ponti</name>
    <dbReference type="NCBI Taxonomy" id="2961894"/>
    <lineage>
        <taxon>Bacteria</taxon>
        <taxon>Bacillati</taxon>
        <taxon>Bacillota</taxon>
        <taxon>Bacilli</taxon>
        <taxon>Bacillales</taxon>
        <taxon>Bacillaceae</taxon>
        <taxon>Ectobacillus</taxon>
    </lineage>
</organism>
<evidence type="ECO:0000313" key="2">
    <source>
        <dbReference type="Proteomes" id="UP001156102"/>
    </source>
</evidence>
<dbReference type="Proteomes" id="UP001156102">
    <property type="component" value="Unassembled WGS sequence"/>
</dbReference>
<sequence>MSKPRAYGTFKMAGEYIYRTEAYIQWGESEESLGACLMLNPGSAVLEPRLQRSLHTFGEADGLVQTADPTMQQLIKIVEGIYGEKELAGRLHIYNLFQIQCPKNSKAIDMMEELAQAGNYDVKSSLINIETLQQHPWILFAWGVERRVKWTHLRVVKDEWRKRVKEAGIPSFGKEHPKHDEYYHVCPHVMNKRAAMVTDLIRIYRDTVV</sequence>
<gene>
    <name evidence="1" type="ORF">NK662_15570</name>
</gene>
<keyword evidence="2" id="KW-1185">Reference proteome</keyword>
<evidence type="ECO:0008006" key="3">
    <source>
        <dbReference type="Google" id="ProtNLM"/>
    </source>
</evidence>
<name>A0AA41XD77_9BACI</name>
<dbReference type="RefSeq" id="WP_254759864.1">
    <property type="nucleotide sequence ID" value="NZ_JANCLT010000008.1"/>
</dbReference>
<dbReference type="EMBL" id="JANCLT010000008">
    <property type="protein sequence ID" value="MCP8969946.1"/>
    <property type="molecule type" value="Genomic_DNA"/>
</dbReference>
<comment type="caution">
    <text evidence="1">The sequence shown here is derived from an EMBL/GenBank/DDBJ whole genome shotgun (WGS) entry which is preliminary data.</text>
</comment>
<protein>
    <recommendedName>
        <fullName evidence="3">DUF1643 domain-containing protein</fullName>
    </recommendedName>
</protein>